<keyword evidence="3" id="KW-1185">Reference proteome</keyword>
<keyword evidence="1" id="KW-0472">Membrane</keyword>
<keyword evidence="1" id="KW-1133">Transmembrane helix</keyword>
<evidence type="ECO:0000313" key="2">
    <source>
        <dbReference type="EMBL" id="QDT07395.1"/>
    </source>
</evidence>
<proteinExistence type="predicted"/>
<keyword evidence="1" id="KW-0812">Transmembrane</keyword>
<dbReference type="KEGG" id="rlc:K227x_58220"/>
<gene>
    <name evidence="2" type="ORF">K227x_58220</name>
</gene>
<name>A0A517NJU1_9BACT</name>
<evidence type="ECO:0000256" key="1">
    <source>
        <dbReference type="SAM" id="Phobius"/>
    </source>
</evidence>
<reference evidence="2 3" key="1">
    <citation type="submission" date="2019-02" db="EMBL/GenBank/DDBJ databases">
        <title>Deep-cultivation of Planctomycetes and their phenomic and genomic characterization uncovers novel biology.</title>
        <authorList>
            <person name="Wiegand S."/>
            <person name="Jogler M."/>
            <person name="Boedeker C."/>
            <person name="Pinto D."/>
            <person name="Vollmers J."/>
            <person name="Rivas-Marin E."/>
            <person name="Kohn T."/>
            <person name="Peeters S.H."/>
            <person name="Heuer A."/>
            <person name="Rast P."/>
            <person name="Oberbeckmann S."/>
            <person name="Bunk B."/>
            <person name="Jeske O."/>
            <person name="Meyerdierks A."/>
            <person name="Storesund J.E."/>
            <person name="Kallscheuer N."/>
            <person name="Luecker S."/>
            <person name="Lage O.M."/>
            <person name="Pohl T."/>
            <person name="Merkel B.J."/>
            <person name="Hornburger P."/>
            <person name="Mueller R.-W."/>
            <person name="Bruemmer F."/>
            <person name="Labrenz M."/>
            <person name="Spormann A.M."/>
            <person name="Op den Camp H."/>
            <person name="Overmann J."/>
            <person name="Amann R."/>
            <person name="Jetten M.S.M."/>
            <person name="Mascher T."/>
            <person name="Medema M.H."/>
            <person name="Devos D.P."/>
            <person name="Kaster A.-K."/>
            <person name="Ovreas L."/>
            <person name="Rohde M."/>
            <person name="Galperin M.Y."/>
            <person name="Jogler C."/>
        </authorList>
    </citation>
    <scope>NUCLEOTIDE SEQUENCE [LARGE SCALE GENOMIC DNA]</scope>
    <source>
        <strain evidence="2 3">K22_7</strain>
    </source>
</reference>
<accession>A0A517NJU1</accession>
<protein>
    <submittedName>
        <fullName evidence="2">Uncharacterized protein</fullName>
    </submittedName>
</protein>
<dbReference type="EMBL" id="CP036525">
    <property type="protein sequence ID" value="QDT07395.1"/>
    <property type="molecule type" value="Genomic_DNA"/>
</dbReference>
<dbReference type="AlphaFoldDB" id="A0A517NJU1"/>
<evidence type="ECO:0000313" key="3">
    <source>
        <dbReference type="Proteomes" id="UP000318538"/>
    </source>
</evidence>
<feature type="transmembrane region" description="Helical" evidence="1">
    <location>
        <begin position="79"/>
        <end position="101"/>
    </location>
</feature>
<dbReference type="Proteomes" id="UP000318538">
    <property type="component" value="Chromosome"/>
</dbReference>
<feature type="transmembrane region" description="Helical" evidence="1">
    <location>
        <begin position="33"/>
        <end position="59"/>
    </location>
</feature>
<sequence>MESKNNPYVTPNQTVDADAASRPGSVLAFVRKVFFTCVWTLLFFFGSAMFLGFASGIFFVTMGSAASGASPQTMEWIGFAWAVVPMVLGLVGILLGILGYLPGTRWKTRTRISENQSAGSLVETTL</sequence>
<organism evidence="2 3">
    <name type="scientific">Rubripirellula lacrimiformis</name>
    <dbReference type="NCBI Taxonomy" id="1930273"/>
    <lineage>
        <taxon>Bacteria</taxon>
        <taxon>Pseudomonadati</taxon>
        <taxon>Planctomycetota</taxon>
        <taxon>Planctomycetia</taxon>
        <taxon>Pirellulales</taxon>
        <taxon>Pirellulaceae</taxon>
        <taxon>Rubripirellula</taxon>
    </lineage>
</organism>